<evidence type="ECO:0000313" key="6">
    <source>
        <dbReference type="Proteomes" id="UP001500936"/>
    </source>
</evidence>
<keyword evidence="6" id="KW-1185">Reference proteome</keyword>
<dbReference type="Pfam" id="PF00884">
    <property type="entry name" value="Sulfatase"/>
    <property type="match status" value="1"/>
</dbReference>
<accession>A0ABP8JQK7</accession>
<reference evidence="6" key="1">
    <citation type="journal article" date="2019" name="Int. J. Syst. Evol. Microbiol.">
        <title>The Global Catalogue of Microorganisms (GCM) 10K type strain sequencing project: providing services to taxonomists for standard genome sequencing and annotation.</title>
        <authorList>
            <consortium name="The Broad Institute Genomics Platform"/>
            <consortium name="The Broad Institute Genome Sequencing Center for Infectious Disease"/>
            <person name="Wu L."/>
            <person name="Ma J."/>
        </authorList>
    </citation>
    <scope>NUCLEOTIDE SEQUENCE [LARGE SCALE GENOMIC DNA]</scope>
    <source>
        <strain evidence="6">JCM 17925</strain>
    </source>
</reference>
<dbReference type="PANTHER" id="PTHR45953">
    <property type="entry name" value="IDURONATE 2-SULFATASE"/>
    <property type="match status" value="1"/>
</dbReference>
<keyword evidence="3" id="KW-0378">Hydrolase</keyword>
<dbReference type="RefSeq" id="WP_345262718.1">
    <property type="nucleotide sequence ID" value="NZ_BAABHB010000001.1"/>
</dbReference>
<comment type="caution">
    <text evidence="5">The sequence shown here is derived from an EMBL/GenBank/DDBJ whole genome shotgun (WGS) entry which is preliminary data.</text>
</comment>
<organism evidence="5 6">
    <name type="scientific">Nibrella viscosa</name>
    <dbReference type="NCBI Taxonomy" id="1084524"/>
    <lineage>
        <taxon>Bacteria</taxon>
        <taxon>Pseudomonadati</taxon>
        <taxon>Bacteroidota</taxon>
        <taxon>Cytophagia</taxon>
        <taxon>Cytophagales</taxon>
        <taxon>Spirosomataceae</taxon>
        <taxon>Nibrella</taxon>
    </lineage>
</organism>
<dbReference type="EMBL" id="BAABHB010000001">
    <property type="protein sequence ID" value="GAA4394514.1"/>
    <property type="molecule type" value="Genomic_DNA"/>
</dbReference>
<dbReference type="PROSITE" id="PS00149">
    <property type="entry name" value="SULFATASE_2"/>
    <property type="match status" value="1"/>
</dbReference>
<evidence type="ECO:0000259" key="4">
    <source>
        <dbReference type="Pfam" id="PF00884"/>
    </source>
</evidence>
<evidence type="ECO:0000313" key="5">
    <source>
        <dbReference type="EMBL" id="GAA4394514.1"/>
    </source>
</evidence>
<dbReference type="InterPro" id="IPR000917">
    <property type="entry name" value="Sulfatase_N"/>
</dbReference>
<dbReference type="InterPro" id="IPR024607">
    <property type="entry name" value="Sulfatase_CS"/>
</dbReference>
<dbReference type="InterPro" id="IPR017850">
    <property type="entry name" value="Alkaline_phosphatase_core_sf"/>
</dbReference>
<sequence>MQRRDFLIHTLTTLAATAIGWPLLSGKAAAGRYKHIVLLIGDDHSMRVIGSYRSADAGNPSIKTPHLDQLAREGMRFTNVFCQSPVCSASRQSFLTGNYPHQTGVNLLFTPLSDEKNYTIAEHLKTHGYRTAAIGKMHTNNNLNHGFDLRKDTAEYNKWLISKGGPRPVPTDVPVRDMTKTKGFSVDQWVNPGVRPEPLYDADTLDTYLTNEAITFIQAQRANPFLLFVGFHAPHAPMNFPVEFANHYRPEQMPLGRFGPEDLPWTPAIFRNLTDTQKREIVAGYYTCVEYLDKNVGQILRAIDDSGLRDNTLVVYISDHGYLLNDHNRFEKHTLWEPAVRSPLLVRAPGLTRPETVSTELVELVDLVPTFVEVAGAPALTTRGKSLVPLLKNPKKSHRQQVFSEYLVDNMAMLRTDDRNGGPWKYIFSTNQYDLGLGYEIGTSRPTGYLHRLYNLRHDPDELHNLAGEPAHQKRLRAMQEQLIAVFTDSHPDAARLPANLTIEQTLAWFCEPRDEVSDLEKRGFPHPTRYAKKAL</sequence>
<proteinExistence type="inferred from homology"/>
<dbReference type="PANTHER" id="PTHR45953:SF1">
    <property type="entry name" value="IDURONATE 2-SULFATASE"/>
    <property type="match status" value="1"/>
</dbReference>
<name>A0ABP8JQK7_9BACT</name>
<evidence type="ECO:0000256" key="2">
    <source>
        <dbReference type="ARBA" id="ARBA00022723"/>
    </source>
</evidence>
<evidence type="ECO:0000256" key="1">
    <source>
        <dbReference type="ARBA" id="ARBA00008779"/>
    </source>
</evidence>
<feature type="domain" description="Sulfatase N-terminal" evidence="4">
    <location>
        <begin position="35"/>
        <end position="377"/>
    </location>
</feature>
<protein>
    <submittedName>
        <fullName evidence="5">Sulfatase</fullName>
    </submittedName>
</protein>
<comment type="similarity">
    <text evidence="1">Belongs to the sulfatase family.</text>
</comment>
<dbReference type="Proteomes" id="UP001500936">
    <property type="component" value="Unassembled WGS sequence"/>
</dbReference>
<keyword evidence="2" id="KW-0479">Metal-binding</keyword>
<evidence type="ECO:0000256" key="3">
    <source>
        <dbReference type="ARBA" id="ARBA00022801"/>
    </source>
</evidence>
<dbReference type="Gene3D" id="3.40.720.10">
    <property type="entry name" value="Alkaline Phosphatase, subunit A"/>
    <property type="match status" value="1"/>
</dbReference>
<gene>
    <name evidence="5" type="ORF">GCM10023187_00420</name>
</gene>
<dbReference type="SUPFAM" id="SSF53649">
    <property type="entry name" value="Alkaline phosphatase-like"/>
    <property type="match status" value="1"/>
</dbReference>